<dbReference type="GO" id="GO:0006865">
    <property type="term" value="P:amino acid transport"/>
    <property type="evidence" value="ECO:0007669"/>
    <property type="project" value="UniProtKB-KW"/>
</dbReference>
<proteinExistence type="inferred from homology"/>
<evidence type="ECO:0000259" key="6">
    <source>
        <dbReference type="Pfam" id="PF13458"/>
    </source>
</evidence>
<dbReference type="KEGG" id="hni:W911_11620"/>
<feature type="domain" description="Leucine-binding protein" evidence="6">
    <location>
        <begin position="39"/>
        <end position="263"/>
    </location>
</feature>
<dbReference type="PANTHER" id="PTHR47151">
    <property type="entry name" value="LEU/ILE/VAL-BINDING ABC TRANSPORTER SUBUNIT"/>
    <property type="match status" value="1"/>
</dbReference>
<dbReference type="PANTHER" id="PTHR47151:SF2">
    <property type="entry name" value="AMINO ACID BINDING PROTEIN"/>
    <property type="match status" value="1"/>
</dbReference>
<reference evidence="7 8" key="1">
    <citation type="journal article" date="2014" name="Genome Announc.">
        <title>Complete Genome Sequence of Hyphomicrobium nitrativorans Strain NL23, a Denitrifying Bacterium Isolated from Biofilm of a Methanol-Fed Denitrification System Treating Seawater at the Montreal Biodome.</title>
        <authorList>
            <person name="Martineau C."/>
            <person name="Villeneuve C."/>
            <person name="Mauffrey F."/>
            <person name="Villemur R."/>
        </authorList>
    </citation>
    <scope>NUCLEOTIDE SEQUENCE [LARGE SCALE GENOMIC DNA]</scope>
    <source>
        <strain evidence="7">NL23</strain>
    </source>
</reference>
<keyword evidence="3" id="KW-0732">Signal</keyword>
<dbReference type="PRINTS" id="PR00337">
    <property type="entry name" value="LEUILEVALBP"/>
</dbReference>
<feature type="region of interest" description="Disordered" evidence="5">
    <location>
        <begin position="286"/>
        <end position="342"/>
    </location>
</feature>
<evidence type="ECO:0000313" key="7">
    <source>
        <dbReference type="EMBL" id="AHB48906.1"/>
    </source>
</evidence>
<evidence type="ECO:0000256" key="3">
    <source>
        <dbReference type="ARBA" id="ARBA00022729"/>
    </source>
</evidence>
<dbReference type="CDD" id="cd06342">
    <property type="entry name" value="PBP1_ABC_LIVBP-like"/>
    <property type="match status" value="1"/>
</dbReference>
<dbReference type="STRING" id="1029756.W911_11620"/>
<evidence type="ECO:0000256" key="1">
    <source>
        <dbReference type="ARBA" id="ARBA00010062"/>
    </source>
</evidence>
<name>V5SDG3_9HYPH</name>
<feature type="compositionally biased region" description="Basic and acidic residues" evidence="5">
    <location>
        <begin position="463"/>
        <end position="475"/>
    </location>
</feature>
<dbReference type="InterPro" id="IPR028081">
    <property type="entry name" value="Leu-bd"/>
</dbReference>
<feature type="region of interest" description="Disordered" evidence="5">
    <location>
        <begin position="374"/>
        <end position="408"/>
    </location>
</feature>
<evidence type="ECO:0000256" key="5">
    <source>
        <dbReference type="SAM" id="MobiDB-lite"/>
    </source>
</evidence>
<dbReference type="Gene3D" id="3.40.50.2300">
    <property type="match status" value="2"/>
</dbReference>
<dbReference type="InterPro" id="IPR000709">
    <property type="entry name" value="Leu_Ile_Val-bd"/>
</dbReference>
<keyword evidence="4" id="KW-0029">Amino-acid transport</keyword>
<accession>V5SDG3</accession>
<keyword evidence="2" id="KW-0813">Transport</keyword>
<dbReference type="AlphaFoldDB" id="V5SDG3"/>
<dbReference type="PATRIC" id="fig|1029756.8.peg.2411"/>
<evidence type="ECO:0000313" key="8">
    <source>
        <dbReference type="Proteomes" id="UP000018542"/>
    </source>
</evidence>
<gene>
    <name evidence="7" type="ORF">W911_11620</name>
</gene>
<dbReference type="HOGENOM" id="CLU_554090_0_0_5"/>
<dbReference type="Pfam" id="PF13458">
    <property type="entry name" value="Peripla_BP_6"/>
    <property type="match status" value="1"/>
</dbReference>
<sequence length="492" mass="52316">MWRGSLSLLCRRRLRRLAMHVATSTLALFVFDLPAAADIRVGLAAPLSGPMAPIGRAMRSTLEAAIREANTSGGLSDKRLTLVVADDACSGATAEQAAASLIQDRPALVIGHPCSGAATRAAALYRQAGVLLIAVDARHPDVTKGGAADPLVLRLAGRDDRQGDAAARWLIQHAPAGRVAIVHDRTAYARAIATRTKAILDAANVGSIVDLGIVAGKRDYPEIVTEIRAARAEAVFFAGFPDEAAIVAAGLAENGPTIPFLGTDSLATPGFADIARRTPNPIHVLLPSNPHALASGADAEGTPRPSSAAHITAPQPARRPRSKPGSRWQGAWAQQTRNPSAARFATRLSRRARWAFSASTKMGIWWGTRSYRRRQQPSVGCGNGSGLRGTERRGPSFTPRPGNKPAGPFVFKAWPAQWPTNNGQSRRQAKGLAAGEAFESGLPIEPGPRHAQRAAQSASRRSKWIEDQRPWDSIRHSRAKRRSMSVSGSGTC</sequence>
<organism evidence="7 8">
    <name type="scientific">Hyphomicrobium nitrativorans NL23</name>
    <dbReference type="NCBI Taxonomy" id="1029756"/>
    <lineage>
        <taxon>Bacteria</taxon>
        <taxon>Pseudomonadati</taxon>
        <taxon>Pseudomonadota</taxon>
        <taxon>Alphaproteobacteria</taxon>
        <taxon>Hyphomicrobiales</taxon>
        <taxon>Hyphomicrobiaceae</taxon>
        <taxon>Hyphomicrobium</taxon>
    </lineage>
</organism>
<dbReference type="SUPFAM" id="SSF53822">
    <property type="entry name" value="Periplasmic binding protein-like I"/>
    <property type="match status" value="1"/>
</dbReference>
<dbReference type="InterPro" id="IPR028082">
    <property type="entry name" value="Peripla_BP_I"/>
</dbReference>
<feature type="region of interest" description="Disordered" evidence="5">
    <location>
        <begin position="439"/>
        <end position="492"/>
    </location>
</feature>
<comment type="similarity">
    <text evidence="1">Belongs to the leucine-binding protein family.</text>
</comment>
<evidence type="ECO:0000256" key="2">
    <source>
        <dbReference type="ARBA" id="ARBA00022448"/>
    </source>
</evidence>
<protein>
    <submittedName>
        <fullName evidence="7">Amino acid ABC transporter substrate-binding protein</fullName>
    </submittedName>
</protein>
<dbReference type="EMBL" id="CP006912">
    <property type="protein sequence ID" value="AHB48906.1"/>
    <property type="molecule type" value="Genomic_DNA"/>
</dbReference>
<dbReference type="Proteomes" id="UP000018542">
    <property type="component" value="Chromosome"/>
</dbReference>
<evidence type="ECO:0000256" key="4">
    <source>
        <dbReference type="ARBA" id="ARBA00022970"/>
    </source>
</evidence>
<keyword evidence="8" id="KW-1185">Reference proteome</keyword>